<evidence type="ECO:0000313" key="3">
    <source>
        <dbReference type="Proteomes" id="UP001205105"/>
    </source>
</evidence>
<dbReference type="EMBL" id="JADXDR010000035">
    <property type="protein sequence ID" value="KAI7843926.1"/>
    <property type="molecule type" value="Genomic_DNA"/>
</dbReference>
<organism evidence="2 3">
    <name type="scientific">Chlorella ohadii</name>
    <dbReference type="NCBI Taxonomy" id="2649997"/>
    <lineage>
        <taxon>Eukaryota</taxon>
        <taxon>Viridiplantae</taxon>
        <taxon>Chlorophyta</taxon>
        <taxon>core chlorophytes</taxon>
        <taxon>Trebouxiophyceae</taxon>
        <taxon>Chlorellales</taxon>
        <taxon>Chlorellaceae</taxon>
        <taxon>Chlorella clade</taxon>
        <taxon>Chlorella</taxon>
    </lineage>
</organism>
<dbReference type="Proteomes" id="UP001205105">
    <property type="component" value="Unassembled WGS sequence"/>
</dbReference>
<reference evidence="2" key="1">
    <citation type="submission" date="2020-11" db="EMBL/GenBank/DDBJ databases">
        <title>Chlorella ohadii genome sequencing and assembly.</title>
        <authorList>
            <person name="Murik O."/>
            <person name="Treves H."/>
            <person name="Kedem I."/>
            <person name="Shotland Y."/>
            <person name="Kaplan A."/>
        </authorList>
    </citation>
    <scope>NUCLEOTIDE SEQUENCE</scope>
    <source>
        <strain evidence="2">1</strain>
    </source>
</reference>
<comment type="caution">
    <text evidence="2">The sequence shown here is derived from an EMBL/GenBank/DDBJ whole genome shotgun (WGS) entry which is preliminary data.</text>
</comment>
<evidence type="ECO:0000313" key="2">
    <source>
        <dbReference type="EMBL" id="KAI7843926.1"/>
    </source>
</evidence>
<keyword evidence="3" id="KW-1185">Reference proteome</keyword>
<feature type="region of interest" description="Disordered" evidence="1">
    <location>
        <begin position="239"/>
        <end position="265"/>
    </location>
</feature>
<dbReference type="AlphaFoldDB" id="A0AAD5DVH1"/>
<name>A0AAD5DVH1_9CHLO</name>
<proteinExistence type="predicted"/>
<protein>
    <submittedName>
        <fullName evidence="2">Uncharacterized protein</fullName>
    </submittedName>
</protein>
<gene>
    <name evidence="2" type="ORF">COHA_002467</name>
</gene>
<evidence type="ECO:0000256" key="1">
    <source>
        <dbReference type="SAM" id="MobiDB-lite"/>
    </source>
</evidence>
<accession>A0AAD5DVH1</accession>
<sequence length="265" mass="29014">MGEGDVATAELILTKGMAEISEQHPGDPSVALLCTQLWNIQQEQGSYAAALEQARRAYDLMIGHFGEDSADAAFHGIRLGISLICNNEDLDRAQELLVYGGQCAQHNLEIFWTRLQESEAAGQPPEMLGELATSTKKLMIALAECNFYGAIGVVRKAIRDADELEIAMPDLQEAWMGGVKQMAMALPPEHPMFEIALRELDRLVPDAAGRPALQAELDGTVQGLRELLYLIKNLPDSMRQQMEQQQQQQQQAAGGEGGGEEPFLP</sequence>
<feature type="compositionally biased region" description="Low complexity" evidence="1">
    <location>
        <begin position="240"/>
        <end position="253"/>
    </location>
</feature>